<dbReference type="AlphaFoldDB" id="A0A1I4KZK2"/>
<dbReference type="InterPro" id="IPR003329">
    <property type="entry name" value="Cytidylyl_trans"/>
</dbReference>
<evidence type="ECO:0000313" key="1">
    <source>
        <dbReference type="EMBL" id="SFL84091.1"/>
    </source>
</evidence>
<dbReference type="SUPFAM" id="SSF53448">
    <property type="entry name" value="Nucleotide-diphospho-sugar transferases"/>
    <property type="match status" value="1"/>
</dbReference>
<dbReference type="PANTHER" id="PTHR21485:SF6">
    <property type="entry name" value="N-ACYLNEURAMINATE CYTIDYLYLTRANSFERASE-RELATED"/>
    <property type="match status" value="1"/>
</dbReference>
<keyword evidence="2" id="KW-1185">Reference proteome</keyword>
<dbReference type="EMBL" id="FOTY01000006">
    <property type="protein sequence ID" value="SFL84091.1"/>
    <property type="molecule type" value="Genomic_DNA"/>
</dbReference>
<protein>
    <submittedName>
        <fullName evidence="1">N-acylneuraminate cytidylyltransferase</fullName>
    </submittedName>
</protein>
<dbReference type="STRING" id="266892.SAMN04488054_10673"/>
<dbReference type="GO" id="GO:0008781">
    <property type="term" value="F:N-acylneuraminate cytidylyltransferase activity"/>
    <property type="evidence" value="ECO:0007669"/>
    <property type="project" value="TreeGrafter"/>
</dbReference>
<sequence length="233" mass="26249">MSNICTICARGGSKGVKNKNIKMLLDKPLVAHSIEQAKRAGIFTHIAVSSDSEEILKISEEWGADFLIERPIELADDKSAKLPVIQHCVQEIERNSGSKAEIIVDLDATSPLREDIDIINTVDLLKTTTASNVITGMPARRNPYFNLVERNDEGYVYLSKSLPETVTRRQDAPECFDMNASIYAWKRGSFVNENSIFQSKTLLYEMPEERSIDIDSPLDFEFVEFIANKRGFL</sequence>
<dbReference type="RefSeq" id="WP_090926338.1">
    <property type="nucleotide sequence ID" value="NZ_FOTY01000006.1"/>
</dbReference>
<dbReference type="InterPro" id="IPR050793">
    <property type="entry name" value="CMP-NeuNAc_synthase"/>
</dbReference>
<dbReference type="Pfam" id="PF02348">
    <property type="entry name" value="CTP_transf_3"/>
    <property type="match status" value="1"/>
</dbReference>
<evidence type="ECO:0000313" key="2">
    <source>
        <dbReference type="Proteomes" id="UP000199668"/>
    </source>
</evidence>
<dbReference type="OrthoDB" id="9805604at2"/>
<dbReference type="CDD" id="cd02513">
    <property type="entry name" value="CMP-NeuAc_Synthase"/>
    <property type="match status" value="1"/>
</dbReference>
<gene>
    <name evidence="1" type="ORF">SAMN04488054_10673</name>
</gene>
<dbReference type="PANTHER" id="PTHR21485">
    <property type="entry name" value="HAD SUPERFAMILY MEMBERS CMAS AND KDSC"/>
    <property type="match status" value="1"/>
</dbReference>
<accession>A0A1I4KZK2</accession>
<keyword evidence="1" id="KW-0808">Transferase</keyword>
<dbReference type="InterPro" id="IPR029044">
    <property type="entry name" value="Nucleotide-diphossugar_trans"/>
</dbReference>
<proteinExistence type="predicted"/>
<dbReference type="Proteomes" id="UP000199668">
    <property type="component" value="Unassembled WGS sequence"/>
</dbReference>
<keyword evidence="1" id="KW-0548">Nucleotidyltransferase</keyword>
<name>A0A1I4KZK2_9BACI</name>
<organism evidence="1 2">
    <name type="scientific">Salibacterium qingdaonense</name>
    <dbReference type="NCBI Taxonomy" id="266892"/>
    <lineage>
        <taxon>Bacteria</taxon>
        <taxon>Bacillati</taxon>
        <taxon>Bacillota</taxon>
        <taxon>Bacilli</taxon>
        <taxon>Bacillales</taxon>
        <taxon>Bacillaceae</taxon>
    </lineage>
</organism>
<reference evidence="1 2" key="1">
    <citation type="submission" date="2016-10" db="EMBL/GenBank/DDBJ databases">
        <authorList>
            <person name="de Groot N.N."/>
        </authorList>
    </citation>
    <scope>NUCLEOTIDE SEQUENCE [LARGE SCALE GENOMIC DNA]</scope>
    <source>
        <strain evidence="1 2">CGMCC 1.6134</strain>
    </source>
</reference>
<dbReference type="Gene3D" id="3.90.550.10">
    <property type="entry name" value="Spore Coat Polysaccharide Biosynthesis Protein SpsA, Chain A"/>
    <property type="match status" value="1"/>
</dbReference>